<dbReference type="Pfam" id="PF02870">
    <property type="entry name" value="Methyltransf_1N"/>
    <property type="match status" value="1"/>
</dbReference>
<evidence type="ECO:0000256" key="17">
    <source>
        <dbReference type="ARBA" id="ARBA00030795"/>
    </source>
</evidence>
<evidence type="ECO:0000313" key="23">
    <source>
        <dbReference type="Ensembl" id="ENSACDP00005001486.1"/>
    </source>
</evidence>
<evidence type="ECO:0000256" key="10">
    <source>
        <dbReference type="ARBA" id="ARBA00022679"/>
    </source>
</evidence>
<dbReference type="InterPro" id="IPR036631">
    <property type="entry name" value="MGMT_N_sf"/>
</dbReference>
<organism evidence="23 24">
    <name type="scientific">Anser cygnoides</name>
    <name type="common">Swan goose</name>
    <dbReference type="NCBI Taxonomy" id="8845"/>
    <lineage>
        <taxon>Eukaryota</taxon>
        <taxon>Metazoa</taxon>
        <taxon>Chordata</taxon>
        <taxon>Craniata</taxon>
        <taxon>Vertebrata</taxon>
        <taxon>Euteleostomi</taxon>
        <taxon>Archelosauria</taxon>
        <taxon>Archosauria</taxon>
        <taxon>Dinosauria</taxon>
        <taxon>Saurischia</taxon>
        <taxon>Theropoda</taxon>
        <taxon>Coelurosauria</taxon>
        <taxon>Aves</taxon>
        <taxon>Neognathae</taxon>
        <taxon>Galloanserae</taxon>
        <taxon>Anseriformes</taxon>
        <taxon>Anatidae</taxon>
        <taxon>Anserinae</taxon>
        <taxon>Anser</taxon>
    </lineage>
</organism>
<dbReference type="CDD" id="cd06445">
    <property type="entry name" value="ATase"/>
    <property type="match status" value="1"/>
</dbReference>
<keyword evidence="15" id="KW-0234">DNA repair</keyword>
<sequence>NVDAVSRCPLSFVTLLLSTSKGLIRVILQHRALVRHVGYEACVFASGLGRFLSAVAHKELRRTGTSRPGCCPQAVVLPRTSAGFLSPSRSSSTAASARARRGSPGAPPAPGPGLAAPPARLLPAAGAAGAVLPHPEAPGPGSSAPVSRRLPGLGLTGRGAALRRPPFSSSSSSSSSLRQVTSKEGESQCKEKHAVLLSPVGKLEISGCETGLHEIKLPKMSVLPNGAEASAGCEVCEGAEEMTEPLKQCTAWLRAYFCEPARTEQLPVPPFHHPLLQRDSFTRQVLWTLLRDVKFGEAISYQKLADLAGNSRAARAVGGAMRSNPIPIIIPCHRVIRSSGQTGNYGGGNLMKEWLLSHEKLQKEKLAY</sequence>
<dbReference type="Ensembl" id="ENSACDT00005001739.1">
    <property type="protein sequence ID" value="ENSACDP00005001486.1"/>
    <property type="gene ID" value="ENSACDG00005001020.1"/>
</dbReference>
<dbReference type="EC" id="2.1.1.63" evidence="6"/>
<evidence type="ECO:0000256" key="8">
    <source>
        <dbReference type="ARBA" id="ARBA00022553"/>
    </source>
</evidence>
<evidence type="ECO:0000256" key="12">
    <source>
        <dbReference type="ARBA" id="ARBA00022763"/>
    </source>
</evidence>
<feature type="compositionally biased region" description="Basic and acidic residues" evidence="20">
    <location>
        <begin position="181"/>
        <end position="191"/>
    </location>
</feature>
<dbReference type="GO" id="GO:0003908">
    <property type="term" value="F:methylated-DNA-[protein]-cysteine S-methyltransferase activity"/>
    <property type="evidence" value="ECO:0007669"/>
    <property type="project" value="UniProtKB-EC"/>
</dbReference>
<dbReference type="GO" id="GO:0006281">
    <property type="term" value="P:DNA repair"/>
    <property type="evidence" value="ECO:0007669"/>
    <property type="project" value="UniProtKB-KW"/>
</dbReference>
<evidence type="ECO:0000256" key="16">
    <source>
        <dbReference type="ARBA" id="ARBA00023242"/>
    </source>
</evidence>
<evidence type="ECO:0000256" key="20">
    <source>
        <dbReference type="SAM" id="MobiDB-lite"/>
    </source>
</evidence>
<keyword evidence="24" id="KW-1185">Reference proteome</keyword>
<dbReference type="GO" id="GO:0032259">
    <property type="term" value="P:methylation"/>
    <property type="evidence" value="ECO:0007669"/>
    <property type="project" value="UniProtKB-KW"/>
</dbReference>
<evidence type="ECO:0000256" key="14">
    <source>
        <dbReference type="ARBA" id="ARBA00023125"/>
    </source>
</evidence>
<keyword evidence="12" id="KW-0227">DNA damage</keyword>
<name>A0A8B9D4N3_ANSCY</name>
<dbReference type="InterPro" id="IPR008332">
    <property type="entry name" value="MethylG_MeTrfase_N"/>
</dbReference>
<protein>
    <recommendedName>
        <fullName evidence="7">Methylated-DNA--protein-cysteine methyltransferase</fullName>
        <ecNumber evidence="6">2.1.1.63</ecNumber>
    </recommendedName>
    <alternativeName>
        <fullName evidence="17">6-O-methylguanine-DNA methyltransferase</fullName>
    </alternativeName>
    <alternativeName>
        <fullName evidence="18">O-6-methylguanine-DNA-alkyltransferase</fullName>
    </alternativeName>
</protein>
<dbReference type="InterPro" id="IPR001497">
    <property type="entry name" value="MethylDNA_cys_MeTrfase_AS"/>
</dbReference>
<keyword evidence="9" id="KW-0489">Methyltransferase</keyword>
<feature type="domain" description="Methylguanine DNA methyltransferase ribonuclease-like" evidence="22">
    <location>
        <begin position="194"/>
        <end position="269"/>
    </location>
</feature>
<evidence type="ECO:0000313" key="24">
    <source>
        <dbReference type="Proteomes" id="UP000694521"/>
    </source>
</evidence>
<evidence type="ECO:0000256" key="18">
    <source>
        <dbReference type="ARBA" id="ARBA00031621"/>
    </source>
</evidence>
<evidence type="ECO:0000256" key="4">
    <source>
        <dbReference type="ARBA" id="ARBA00004123"/>
    </source>
</evidence>
<dbReference type="Gene3D" id="1.10.10.10">
    <property type="entry name" value="Winged helix-like DNA-binding domain superfamily/Winged helix DNA-binding domain"/>
    <property type="match status" value="1"/>
</dbReference>
<comment type="subcellular location">
    <subcellularLocation>
        <location evidence="4">Nucleus</location>
    </subcellularLocation>
</comment>
<comment type="catalytic activity">
    <reaction evidence="19">
        <text>a 6-O-methyl-2'-deoxyguanosine in DNA + L-cysteinyl-[protein] = S-methyl-L-cysteinyl-[protein] + a 2'-deoxyguanosine in DNA</text>
        <dbReference type="Rhea" id="RHEA:24000"/>
        <dbReference type="Rhea" id="RHEA-COMP:10131"/>
        <dbReference type="Rhea" id="RHEA-COMP:10132"/>
        <dbReference type="Rhea" id="RHEA-COMP:11367"/>
        <dbReference type="Rhea" id="RHEA-COMP:11368"/>
        <dbReference type="ChEBI" id="CHEBI:29950"/>
        <dbReference type="ChEBI" id="CHEBI:82612"/>
        <dbReference type="ChEBI" id="CHEBI:85445"/>
        <dbReference type="ChEBI" id="CHEBI:85448"/>
        <dbReference type="EC" id="2.1.1.63"/>
    </reaction>
</comment>
<dbReference type="SUPFAM" id="SSF53155">
    <property type="entry name" value="Methylated DNA-protein cysteine methyltransferase domain"/>
    <property type="match status" value="1"/>
</dbReference>
<comment type="function">
    <text evidence="3">Involved in the cellular defense against the biological effects of O6-methylguanine (O6-MeG) and O4-methylthymine (O4-MeT) in DNA. Repairs the methylated nucleobase in DNA by stoichiometrically transferring the methyl group to a cysteine residue in the enzyme. This is a suicide reaction: the enzyme is irreversibly inactivated.</text>
</comment>
<feature type="domain" description="Methylated-DNA-[protein]-cysteine S-methyltransferase DNA binding" evidence="21">
    <location>
        <begin position="283"/>
        <end position="360"/>
    </location>
</feature>
<dbReference type="PANTHER" id="PTHR46460">
    <property type="entry name" value="METHYLATED-DNA--PROTEIN-CYSTEINE METHYLTRANSFERASE"/>
    <property type="match status" value="1"/>
</dbReference>
<evidence type="ECO:0000256" key="15">
    <source>
        <dbReference type="ARBA" id="ARBA00023204"/>
    </source>
</evidence>
<evidence type="ECO:0000256" key="5">
    <source>
        <dbReference type="ARBA" id="ARBA00008711"/>
    </source>
</evidence>
<evidence type="ECO:0000256" key="9">
    <source>
        <dbReference type="ARBA" id="ARBA00022603"/>
    </source>
</evidence>
<keyword evidence="8" id="KW-0597">Phosphoprotein</keyword>
<dbReference type="InterPro" id="IPR036388">
    <property type="entry name" value="WH-like_DNA-bd_sf"/>
</dbReference>
<dbReference type="GO" id="GO:0003677">
    <property type="term" value="F:DNA binding"/>
    <property type="evidence" value="ECO:0007669"/>
    <property type="project" value="UniProtKB-KW"/>
</dbReference>
<reference evidence="23" key="2">
    <citation type="submission" date="2025-09" db="UniProtKB">
        <authorList>
            <consortium name="Ensembl"/>
        </authorList>
    </citation>
    <scope>IDENTIFICATION</scope>
</reference>
<dbReference type="Gene3D" id="3.30.160.70">
    <property type="entry name" value="Methylated DNA-protein cysteine methyltransferase domain"/>
    <property type="match status" value="1"/>
</dbReference>
<dbReference type="Pfam" id="PF01035">
    <property type="entry name" value="DNA_binding_1"/>
    <property type="match status" value="1"/>
</dbReference>
<proteinExistence type="inferred from homology"/>
<evidence type="ECO:0000256" key="3">
    <source>
        <dbReference type="ARBA" id="ARBA00003317"/>
    </source>
</evidence>
<comment type="catalytic activity">
    <reaction evidence="1">
        <text>a 4-O-methyl-thymidine in DNA + L-cysteinyl-[protein] = a thymidine in DNA + S-methyl-L-cysteinyl-[protein]</text>
        <dbReference type="Rhea" id="RHEA:53428"/>
        <dbReference type="Rhea" id="RHEA-COMP:10131"/>
        <dbReference type="Rhea" id="RHEA-COMP:10132"/>
        <dbReference type="Rhea" id="RHEA-COMP:13555"/>
        <dbReference type="Rhea" id="RHEA-COMP:13556"/>
        <dbReference type="ChEBI" id="CHEBI:29950"/>
        <dbReference type="ChEBI" id="CHEBI:82612"/>
        <dbReference type="ChEBI" id="CHEBI:137386"/>
        <dbReference type="ChEBI" id="CHEBI:137387"/>
        <dbReference type="EC" id="2.1.1.63"/>
    </reaction>
</comment>
<dbReference type="Proteomes" id="UP000694521">
    <property type="component" value="Unplaced"/>
</dbReference>
<evidence type="ECO:0000256" key="6">
    <source>
        <dbReference type="ARBA" id="ARBA00011918"/>
    </source>
</evidence>
<evidence type="ECO:0000259" key="21">
    <source>
        <dbReference type="Pfam" id="PF01035"/>
    </source>
</evidence>
<keyword evidence="16" id="KW-0539">Nucleus</keyword>
<keyword evidence="13" id="KW-0862">Zinc</keyword>
<dbReference type="PANTHER" id="PTHR46460:SF1">
    <property type="entry name" value="METHYLATED-DNA--PROTEIN-CYSTEINE METHYLTRANSFERASE"/>
    <property type="match status" value="1"/>
</dbReference>
<evidence type="ECO:0000256" key="11">
    <source>
        <dbReference type="ARBA" id="ARBA00022723"/>
    </source>
</evidence>
<feature type="compositionally biased region" description="Low complexity" evidence="20">
    <location>
        <begin position="148"/>
        <end position="176"/>
    </location>
</feature>
<comment type="cofactor">
    <cofactor evidence="2">
        <name>Zn(2+)</name>
        <dbReference type="ChEBI" id="CHEBI:29105"/>
    </cofactor>
</comment>
<dbReference type="FunFam" id="1.10.10.10:FF:000214">
    <property type="entry name" value="Methylated-DNA--protein-cysteine methyltransferase"/>
    <property type="match status" value="1"/>
</dbReference>
<dbReference type="GO" id="GO:0046872">
    <property type="term" value="F:metal ion binding"/>
    <property type="evidence" value="ECO:0007669"/>
    <property type="project" value="UniProtKB-KW"/>
</dbReference>
<keyword evidence="10" id="KW-0808">Transferase</keyword>
<accession>A0A8B9D4N3</accession>
<keyword evidence="11" id="KW-0479">Metal-binding</keyword>
<evidence type="ECO:0000259" key="22">
    <source>
        <dbReference type="Pfam" id="PF02870"/>
    </source>
</evidence>
<dbReference type="NCBIfam" id="TIGR00589">
    <property type="entry name" value="ogt"/>
    <property type="match status" value="1"/>
</dbReference>
<evidence type="ECO:0000256" key="2">
    <source>
        <dbReference type="ARBA" id="ARBA00001947"/>
    </source>
</evidence>
<feature type="compositionally biased region" description="Low complexity" evidence="20">
    <location>
        <begin position="85"/>
        <end position="97"/>
    </location>
</feature>
<dbReference type="PROSITE" id="PS00374">
    <property type="entry name" value="MGMT"/>
    <property type="match status" value="1"/>
</dbReference>
<dbReference type="SUPFAM" id="SSF46767">
    <property type="entry name" value="Methylated DNA-protein cysteine methyltransferase, C-terminal domain"/>
    <property type="match status" value="1"/>
</dbReference>
<reference evidence="23" key="1">
    <citation type="submission" date="2025-08" db="UniProtKB">
        <authorList>
            <consortium name="Ensembl"/>
        </authorList>
    </citation>
    <scope>IDENTIFICATION</scope>
</reference>
<keyword evidence="14" id="KW-0238">DNA-binding</keyword>
<feature type="compositionally biased region" description="Low complexity" evidence="20">
    <location>
        <begin position="112"/>
        <end position="133"/>
    </location>
</feature>
<dbReference type="GO" id="GO:0005654">
    <property type="term" value="C:nucleoplasm"/>
    <property type="evidence" value="ECO:0007669"/>
    <property type="project" value="TreeGrafter"/>
</dbReference>
<evidence type="ECO:0000256" key="1">
    <source>
        <dbReference type="ARBA" id="ARBA00001286"/>
    </source>
</evidence>
<evidence type="ECO:0000256" key="19">
    <source>
        <dbReference type="ARBA" id="ARBA00049348"/>
    </source>
</evidence>
<dbReference type="AlphaFoldDB" id="A0A8B9D4N3"/>
<dbReference type="InterPro" id="IPR014048">
    <property type="entry name" value="MethylDNA_cys_MeTrfase_DNA-bd"/>
</dbReference>
<evidence type="ECO:0000256" key="7">
    <source>
        <dbReference type="ARBA" id="ARBA00015377"/>
    </source>
</evidence>
<dbReference type="FunFam" id="3.30.160.70:FF:000001">
    <property type="entry name" value="Methylated-DNA--protein-cysteine methyltransferase"/>
    <property type="match status" value="1"/>
</dbReference>
<dbReference type="InterPro" id="IPR036217">
    <property type="entry name" value="MethylDNA_cys_MeTrfase_DNAb"/>
</dbReference>
<comment type="similarity">
    <text evidence="5">Belongs to the MGMT family.</text>
</comment>
<evidence type="ECO:0000256" key="13">
    <source>
        <dbReference type="ARBA" id="ARBA00022833"/>
    </source>
</evidence>
<feature type="region of interest" description="Disordered" evidence="20">
    <location>
        <begin position="82"/>
        <end position="191"/>
    </location>
</feature>